<feature type="compositionally biased region" description="Low complexity" evidence="2">
    <location>
        <begin position="83"/>
        <end position="101"/>
    </location>
</feature>
<proteinExistence type="predicted"/>
<feature type="compositionally biased region" description="Polar residues" evidence="2">
    <location>
        <begin position="1"/>
        <end position="40"/>
    </location>
</feature>
<dbReference type="InParanoid" id="D2UY39"/>
<evidence type="ECO:0000313" key="3">
    <source>
        <dbReference type="EMBL" id="EFC50726.1"/>
    </source>
</evidence>
<organism evidence="4">
    <name type="scientific">Naegleria gruberi</name>
    <name type="common">Amoeba</name>
    <dbReference type="NCBI Taxonomy" id="5762"/>
    <lineage>
        <taxon>Eukaryota</taxon>
        <taxon>Discoba</taxon>
        <taxon>Heterolobosea</taxon>
        <taxon>Tetramitia</taxon>
        <taxon>Eutetramitia</taxon>
        <taxon>Vahlkampfiidae</taxon>
        <taxon>Naegleria</taxon>
    </lineage>
</organism>
<name>D2UY39_NAEGR</name>
<dbReference type="VEuPathDB" id="AmoebaDB:NAEGRDRAFT_61335"/>
<reference evidence="3 4" key="1">
    <citation type="journal article" date="2010" name="Cell">
        <title>The genome of Naegleria gruberi illuminates early eukaryotic versatility.</title>
        <authorList>
            <person name="Fritz-Laylin L.K."/>
            <person name="Prochnik S.E."/>
            <person name="Ginger M.L."/>
            <person name="Dacks J.B."/>
            <person name="Carpenter M.L."/>
            <person name="Field M.C."/>
            <person name="Kuo A."/>
            <person name="Paredez A."/>
            <person name="Chapman J."/>
            <person name="Pham J."/>
            <person name="Shu S."/>
            <person name="Neupane R."/>
            <person name="Cipriano M."/>
            <person name="Mancuso J."/>
            <person name="Tu H."/>
            <person name="Salamov A."/>
            <person name="Lindquist E."/>
            <person name="Shapiro H."/>
            <person name="Lucas S."/>
            <person name="Grigoriev I.V."/>
            <person name="Cande W.Z."/>
            <person name="Fulton C."/>
            <person name="Rokhsar D.S."/>
            <person name="Dawson S.C."/>
        </authorList>
    </citation>
    <scope>NUCLEOTIDE SEQUENCE [LARGE SCALE GENOMIC DNA]</scope>
    <source>
        <strain evidence="3 4">NEG-M</strain>
    </source>
</reference>
<keyword evidence="4" id="KW-1185">Reference proteome</keyword>
<keyword evidence="1" id="KW-0175">Coiled coil</keyword>
<feature type="coiled-coil region" evidence="1">
    <location>
        <begin position="204"/>
        <end position="256"/>
    </location>
</feature>
<dbReference type="Proteomes" id="UP000006671">
    <property type="component" value="Unassembled WGS sequence"/>
</dbReference>
<feature type="coiled-coil region" evidence="1">
    <location>
        <begin position="147"/>
        <end position="174"/>
    </location>
</feature>
<dbReference type="AlphaFoldDB" id="D2UY39"/>
<gene>
    <name evidence="3" type="ORF">NAEGRDRAFT_61335</name>
</gene>
<dbReference type="GeneID" id="8863967"/>
<accession>D2UY39</accession>
<feature type="compositionally biased region" description="Low complexity" evidence="2">
    <location>
        <begin position="41"/>
        <end position="72"/>
    </location>
</feature>
<dbReference type="EMBL" id="GG738845">
    <property type="protein sequence ID" value="EFC50726.1"/>
    <property type="molecule type" value="Genomic_DNA"/>
</dbReference>
<dbReference type="OMA" id="YSTNKEH"/>
<evidence type="ECO:0000256" key="1">
    <source>
        <dbReference type="SAM" id="Coils"/>
    </source>
</evidence>
<protein>
    <submittedName>
        <fullName evidence="3">Predicted protein</fullName>
    </submittedName>
</protein>
<evidence type="ECO:0000256" key="2">
    <source>
        <dbReference type="SAM" id="MobiDB-lite"/>
    </source>
</evidence>
<feature type="region of interest" description="Disordered" evidence="2">
    <location>
        <begin position="1"/>
        <end position="106"/>
    </location>
</feature>
<dbReference type="RefSeq" id="XP_002683470.1">
    <property type="nucleotide sequence ID" value="XM_002683424.1"/>
</dbReference>
<evidence type="ECO:0000313" key="4">
    <source>
        <dbReference type="Proteomes" id="UP000006671"/>
    </source>
</evidence>
<dbReference type="OrthoDB" id="10335567at2759"/>
<dbReference type="KEGG" id="ngr:NAEGRDRAFT_61335"/>
<sequence>MNTNQRGLSWLSDLSNQPSNNTSIQTNGNLISSSLKTYSPSNNTNNHLNNFHHNLNSSDLVNTGSSSSNNNSAFGEDLDDTKSTVSNESNSSRFSSISGHSSTRKDNLQKLLMTTTSSNRYSDMSQSSTSIDSSALSWDEMQNVLKTGSAEKEMEQMKDKIEQLQKNNLTLSQSLYSTNKEHLLLMNTLKEKIHEVFPNILVENQKLKDQVKDLTNYVMNLEKQIEKLRCENEHSKLILENKITELRKEIEGLKTKTSTSNKNDRIDELITASIKPIEQTLRNNNITIKRCSDDSYQLGQFKLNVNLEKKGDSEIVQVLLKDKTVPFDDFLKTFCNKFVMK</sequence>